<proteinExistence type="predicted"/>
<gene>
    <name evidence="2" type="ORF">VSF3289_04287</name>
</gene>
<accession>A0A1E3WH75</accession>
<dbReference type="InterPro" id="IPR003314">
    <property type="entry name" value="Mu-type_HTH"/>
</dbReference>
<dbReference type="InterPro" id="IPR012337">
    <property type="entry name" value="RNaseH-like_sf"/>
</dbReference>
<dbReference type="GO" id="GO:0015074">
    <property type="term" value="P:DNA integration"/>
    <property type="evidence" value="ECO:0007669"/>
    <property type="project" value="InterPro"/>
</dbReference>
<dbReference type="Pfam" id="PF02316">
    <property type="entry name" value="HTH_Tnp_Mu_1"/>
    <property type="match status" value="1"/>
</dbReference>
<dbReference type="InterPro" id="IPR015126">
    <property type="entry name" value="Mu_I-gamma"/>
</dbReference>
<dbReference type="GO" id="GO:0006313">
    <property type="term" value="P:DNA transposition"/>
    <property type="evidence" value="ECO:0007669"/>
    <property type="project" value="InterPro"/>
</dbReference>
<protein>
    <submittedName>
        <fullName evidence="2">DDE-recombinase</fullName>
    </submittedName>
</protein>
<feature type="domain" description="HTH Mu-type" evidence="1">
    <location>
        <begin position="1"/>
        <end position="65"/>
    </location>
</feature>
<dbReference type="InterPro" id="IPR036388">
    <property type="entry name" value="WH-like_DNA-bd_sf"/>
</dbReference>
<dbReference type="InterPro" id="IPR009061">
    <property type="entry name" value="DNA-bd_dom_put_sf"/>
</dbReference>
<dbReference type="PROSITE" id="PS51702">
    <property type="entry name" value="HTH_MU"/>
    <property type="match status" value="1"/>
</dbReference>
<evidence type="ECO:0000313" key="2">
    <source>
        <dbReference type="EMBL" id="ODS05146.1"/>
    </source>
</evidence>
<dbReference type="GO" id="GO:0003677">
    <property type="term" value="F:DNA binding"/>
    <property type="evidence" value="ECO:0007669"/>
    <property type="project" value="InterPro"/>
</dbReference>
<dbReference type="PATRIC" id="fig|45658.8.peg.4271"/>
<dbReference type="Gene3D" id="1.10.10.60">
    <property type="entry name" value="Homeodomain-like"/>
    <property type="match status" value="2"/>
</dbReference>
<sequence>MYLTVKELAGLPGIAKLERNVRIQLKDTNESFKQRRQGSKAIEYHIDALPQETKIYLLQVKVKQLAEEQVAKPTEQRTRKSVEEVWYDYDNATSKVKAVAQKRLEAALLVHSLIENGKTKKVAMQMAGELTEFSARAIRKWFYTEPKLNKIDKQDWLPYLATTQGKKLGDGKTVDFAKEAQSFFKTAYLKPDVTVAEARRNTVKVALQHGWTVPSVGYLRKWISTNIPHELIVLMRKGKAAAHQSLTPSLRRTRMGMHALELVNGDGHTFRVQCELENGKIIRPTVWVFQDVYSSAIVGYSIDISENNEMLSIAIANMIKVNGLPGGWLFDRGSAALSDQITGSMKKPGRDGKYKKFSTSELEGLLQDLGYSSDDINWTGIIEDNVGNKGSARAKPVERLFHSKGGIGQFERRPEFEGCYTGKDIMSKPANYEGGKRGVPFALLCQLFDEWAVDYNHEQGRRTEMARGIKSYQQVFNESYAVSQIKRPTPEQIRLCLLKQETVMVRESGVFELMASKYKAKTDSNYRTNRYGSAVLYDYIGDRISVKYNPYDMHSEVYAYDKSGRLIAPIPMLEDAGFSSLSAKRMQVLLQGDMKNRLSLLEQQAELMDKEQFESLLKSVNHEDSGLGSVVPGITEMVPTLPTHLDGYKKIATQTELDDDEWEDDDTNIINAMFNTFQPAVGE</sequence>
<dbReference type="Pfam" id="PF02914">
    <property type="entry name" value="DDE_2"/>
    <property type="match status" value="1"/>
</dbReference>
<dbReference type="Gene3D" id="3.30.420.10">
    <property type="entry name" value="Ribonuclease H-like superfamily/Ribonuclease H"/>
    <property type="match status" value="1"/>
</dbReference>
<dbReference type="InterPro" id="IPR036397">
    <property type="entry name" value="RNaseH_sf"/>
</dbReference>
<evidence type="ECO:0000313" key="3">
    <source>
        <dbReference type="Proteomes" id="UP000095131"/>
    </source>
</evidence>
<dbReference type="EMBL" id="MDCJ01000007">
    <property type="protein sequence ID" value="ODS05146.1"/>
    <property type="molecule type" value="Genomic_DNA"/>
</dbReference>
<reference evidence="2 3" key="1">
    <citation type="submission" date="2016-08" db="EMBL/GenBank/DDBJ databases">
        <title>Genome sequencing of Vibrio scophthalmi strain FP3289, an isolated from Paralichthys olivaceus.</title>
        <authorList>
            <person name="Han H.-J."/>
        </authorList>
    </citation>
    <scope>NUCLEOTIDE SEQUENCE [LARGE SCALE GENOMIC DNA]</scope>
    <source>
        <strain evidence="2 3">FP3289</strain>
    </source>
</reference>
<dbReference type="InterPro" id="IPR009004">
    <property type="entry name" value="Transposase_Mu_C"/>
</dbReference>
<organism evidence="2 3">
    <name type="scientific">Vibrio scophthalmi</name>
    <dbReference type="NCBI Taxonomy" id="45658"/>
    <lineage>
        <taxon>Bacteria</taxon>
        <taxon>Pseudomonadati</taxon>
        <taxon>Pseudomonadota</taxon>
        <taxon>Gammaproteobacteria</taxon>
        <taxon>Vibrionales</taxon>
        <taxon>Vibrionaceae</taxon>
        <taxon>Vibrio</taxon>
    </lineage>
</organism>
<name>A0A1E3WH75_9VIBR</name>
<dbReference type="Proteomes" id="UP000095131">
    <property type="component" value="Unassembled WGS sequence"/>
</dbReference>
<dbReference type="SUPFAM" id="SSF46689">
    <property type="entry name" value="Homeodomain-like"/>
    <property type="match status" value="1"/>
</dbReference>
<evidence type="ECO:0000259" key="1">
    <source>
        <dbReference type="PROSITE" id="PS51702"/>
    </source>
</evidence>
<dbReference type="Pfam" id="PF09039">
    <property type="entry name" value="HTH_Tnp_Mu_2"/>
    <property type="match status" value="1"/>
</dbReference>
<dbReference type="InterPro" id="IPR004189">
    <property type="entry name" value="Phage_Mu_transposase"/>
</dbReference>
<dbReference type="AlphaFoldDB" id="A0A1E3WH75"/>
<comment type="caution">
    <text evidence="2">The sequence shown here is derived from an EMBL/GenBank/DDBJ whole genome shotgun (WGS) entry which is preliminary data.</text>
</comment>
<dbReference type="SUPFAM" id="SSF46955">
    <property type="entry name" value="Putative DNA-binding domain"/>
    <property type="match status" value="1"/>
</dbReference>
<dbReference type="SUPFAM" id="SSF50610">
    <property type="entry name" value="mu transposase, C-terminal domain"/>
    <property type="match status" value="1"/>
</dbReference>
<dbReference type="GO" id="GO:0004803">
    <property type="term" value="F:transposase activity"/>
    <property type="evidence" value="ECO:0007669"/>
    <property type="project" value="InterPro"/>
</dbReference>
<dbReference type="RefSeq" id="WP_069448111.1">
    <property type="nucleotide sequence ID" value="NZ_MDCJ01000007.1"/>
</dbReference>
<dbReference type="Gene3D" id="2.30.30.130">
    <property type="entry name" value="Transposase, Mu, C-terminal"/>
    <property type="match status" value="1"/>
</dbReference>
<dbReference type="InterPro" id="IPR009057">
    <property type="entry name" value="Homeodomain-like_sf"/>
</dbReference>
<dbReference type="SUPFAM" id="SSF53098">
    <property type="entry name" value="Ribonuclease H-like"/>
    <property type="match status" value="1"/>
</dbReference>
<dbReference type="Gene3D" id="1.10.10.10">
    <property type="entry name" value="Winged helix-like DNA-binding domain superfamily/Winged helix DNA-binding domain"/>
    <property type="match status" value="1"/>
</dbReference>
<dbReference type="Pfam" id="PF09299">
    <property type="entry name" value="Mu-transpos_C"/>
    <property type="match status" value="1"/>
</dbReference>
<dbReference type="InterPro" id="IPR015378">
    <property type="entry name" value="Transposase-like_Mu_C"/>
</dbReference>